<dbReference type="GO" id="GO:0005634">
    <property type="term" value="C:nucleus"/>
    <property type="evidence" value="ECO:0007669"/>
    <property type="project" value="UniProtKB-SubCell"/>
</dbReference>
<sequence length="186" mass="21333">ILYILPFLQELKTVYTLLPSPIFFAFLSDAETGIKVACWSPSRVMWNSTGANRQPCNINWLPPSCVFARNGSEELVLGIESPQNGQHKERTPHPSLPKFASEWLLNKWTSKRMRSKEGKRFFLKFFLKCNQNCLKNAGNPRDMRRFQVVVSTTVNVDGHVLAVSDNMFVHNNSKHGRRARRLDPSE</sequence>
<dbReference type="Pfam" id="PF16422">
    <property type="entry name" value="COE1_DBD"/>
    <property type="match status" value="1"/>
</dbReference>
<keyword evidence="1" id="KW-0479">Metal-binding</keyword>
<dbReference type="AlphaFoldDB" id="V8NWM7"/>
<evidence type="ECO:0000313" key="3">
    <source>
        <dbReference type="EMBL" id="ETE66068.1"/>
    </source>
</evidence>
<dbReference type="InterPro" id="IPR038173">
    <property type="entry name" value="COE_DBD_sf"/>
</dbReference>
<dbReference type="Proteomes" id="UP000018936">
    <property type="component" value="Unassembled WGS sequence"/>
</dbReference>
<keyword evidence="1" id="KW-0238">DNA-binding</keyword>
<keyword evidence="1" id="KW-0862">Zinc</keyword>
<reference evidence="3 4" key="1">
    <citation type="journal article" date="2013" name="Proc. Natl. Acad. Sci. U.S.A.">
        <title>The king cobra genome reveals dynamic gene evolution and adaptation in the snake venom system.</title>
        <authorList>
            <person name="Vonk F.J."/>
            <person name="Casewell N.R."/>
            <person name="Henkel C.V."/>
            <person name="Heimberg A.M."/>
            <person name="Jansen H.J."/>
            <person name="McCleary R.J."/>
            <person name="Kerkkamp H.M."/>
            <person name="Vos R.A."/>
            <person name="Guerreiro I."/>
            <person name="Calvete J.J."/>
            <person name="Wuster W."/>
            <person name="Woods A.E."/>
            <person name="Logan J.M."/>
            <person name="Harrison R.A."/>
            <person name="Castoe T.A."/>
            <person name="de Koning A.P."/>
            <person name="Pollock D.D."/>
            <person name="Yandell M."/>
            <person name="Calderon D."/>
            <person name="Renjifo C."/>
            <person name="Currier R.B."/>
            <person name="Salgado D."/>
            <person name="Pla D."/>
            <person name="Sanz L."/>
            <person name="Hyder A.S."/>
            <person name="Ribeiro J.M."/>
            <person name="Arntzen J.W."/>
            <person name="van den Thillart G.E."/>
            <person name="Boetzer M."/>
            <person name="Pirovano W."/>
            <person name="Dirks R.P."/>
            <person name="Spaink H.P."/>
            <person name="Duboule D."/>
            <person name="McGlinn E."/>
            <person name="Kini R.M."/>
            <person name="Richardson M.K."/>
        </authorList>
    </citation>
    <scope>NUCLEOTIDE SEQUENCE</scope>
    <source>
        <tissue evidence="3">Blood</tissue>
    </source>
</reference>
<dbReference type="PANTHER" id="PTHR10747">
    <property type="entry name" value="TRANSCRIPTION FACTOR COE FAMILY MEMBER"/>
    <property type="match status" value="1"/>
</dbReference>
<gene>
    <name evidence="3" type="primary">Ebf1</name>
    <name evidence="3" type="ORF">L345_08155</name>
</gene>
<keyword evidence="4" id="KW-1185">Reference proteome</keyword>
<comment type="caution">
    <text evidence="3">The sequence shown here is derived from an EMBL/GenBank/DDBJ whole genome shotgun (WGS) entry which is preliminary data.</text>
</comment>
<keyword evidence="1" id="KW-0804">Transcription</keyword>
<dbReference type="GO" id="GO:0008270">
    <property type="term" value="F:zinc ion binding"/>
    <property type="evidence" value="ECO:0007669"/>
    <property type="project" value="UniProtKB-KW"/>
</dbReference>
<dbReference type="EMBL" id="AZIM01001668">
    <property type="protein sequence ID" value="ETE66068.1"/>
    <property type="molecule type" value="Genomic_DNA"/>
</dbReference>
<accession>V8NWM7</accession>
<keyword evidence="1" id="KW-0863">Zinc-finger</keyword>
<dbReference type="OrthoDB" id="25246at2759"/>
<keyword evidence="1" id="KW-0805">Transcription regulation</keyword>
<dbReference type="InterPro" id="IPR003523">
    <property type="entry name" value="Transcription_factor_COE"/>
</dbReference>
<keyword evidence="1" id="KW-0217">Developmental protein</keyword>
<name>V8NWM7_OPHHA</name>
<comment type="similarity">
    <text evidence="1">Belongs to the COE family.</text>
</comment>
<feature type="non-terminal residue" evidence="3">
    <location>
        <position position="186"/>
    </location>
</feature>
<evidence type="ECO:0000259" key="2">
    <source>
        <dbReference type="Pfam" id="PF16422"/>
    </source>
</evidence>
<dbReference type="GO" id="GO:0006355">
    <property type="term" value="P:regulation of DNA-templated transcription"/>
    <property type="evidence" value="ECO:0007669"/>
    <property type="project" value="InterPro"/>
</dbReference>
<dbReference type="Gene3D" id="2.60.40.3180">
    <property type="entry name" value="Transcription factor COE1, DNA-binding domain"/>
    <property type="match status" value="1"/>
</dbReference>
<dbReference type="InterPro" id="IPR032200">
    <property type="entry name" value="COE_DBD"/>
</dbReference>
<protein>
    <submittedName>
        <fullName evidence="3">Transcription factor COE1</fullName>
    </submittedName>
</protein>
<keyword evidence="1" id="KW-0539">Nucleus</keyword>
<evidence type="ECO:0000256" key="1">
    <source>
        <dbReference type="RuleBase" id="RU004489"/>
    </source>
</evidence>
<evidence type="ECO:0000313" key="4">
    <source>
        <dbReference type="Proteomes" id="UP000018936"/>
    </source>
</evidence>
<feature type="non-terminal residue" evidence="3">
    <location>
        <position position="1"/>
    </location>
</feature>
<dbReference type="GO" id="GO:0003677">
    <property type="term" value="F:DNA binding"/>
    <property type="evidence" value="ECO:0007669"/>
    <property type="project" value="UniProtKB-KW"/>
</dbReference>
<feature type="domain" description="Transcription factor COE DNA-binding" evidence="2">
    <location>
        <begin position="120"/>
        <end position="182"/>
    </location>
</feature>
<proteinExistence type="inferred from homology"/>
<comment type="subcellular location">
    <subcellularLocation>
        <location evidence="1">Nucleus</location>
    </subcellularLocation>
</comment>
<organism evidence="3 4">
    <name type="scientific">Ophiophagus hannah</name>
    <name type="common">King cobra</name>
    <name type="synonym">Naja hannah</name>
    <dbReference type="NCBI Taxonomy" id="8665"/>
    <lineage>
        <taxon>Eukaryota</taxon>
        <taxon>Metazoa</taxon>
        <taxon>Chordata</taxon>
        <taxon>Craniata</taxon>
        <taxon>Vertebrata</taxon>
        <taxon>Euteleostomi</taxon>
        <taxon>Lepidosauria</taxon>
        <taxon>Squamata</taxon>
        <taxon>Bifurcata</taxon>
        <taxon>Unidentata</taxon>
        <taxon>Episquamata</taxon>
        <taxon>Toxicofera</taxon>
        <taxon>Serpentes</taxon>
        <taxon>Colubroidea</taxon>
        <taxon>Elapidae</taxon>
        <taxon>Elapinae</taxon>
        <taxon>Ophiophagus</taxon>
    </lineage>
</organism>
<dbReference type="FunFam" id="2.60.40.3180:FF:000004">
    <property type="entry name" value="Transcription factor COE1"/>
    <property type="match status" value="1"/>
</dbReference>